<feature type="compositionally biased region" description="Pro residues" evidence="1">
    <location>
        <begin position="347"/>
        <end position="360"/>
    </location>
</feature>
<feature type="region of interest" description="Disordered" evidence="1">
    <location>
        <begin position="130"/>
        <end position="198"/>
    </location>
</feature>
<feature type="compositionally biased region" description="Basic residues" evidence="1">
    <location>
        <begin position="534"/>
        <end position="543"/>
    </location>
</feature>
<feature type="compositionally biased region" description="Low complexity" evidence="1">
    <location>
        <begin position="436"/>
        <end position="455"/>
    </location>
</feature>
<feature type="compositionally biased region" description="Basic and acidic residues" evidence="1">
    <location>
        <begin position="499"/>
        <end position="509"/>
    </location>
</feature>
<gene>
    <name evidence="2" type="ORF">PsYK624_083260</name>
</gene>
<feature type="region of interest" description="Disordered" evidence="1">
    <location>
        <begin position="216"/>
        <end position="320"/>
    </location>
</feature>
<feature type="region of interest" description="Disordered" evidence="1">
    <location>
        <begin position="436"/>
        <end position="470"/>
    </location>
</feature>
<evidence type="ECO:0000313" key="2">
    <source>
        <dbReference type="EMBL" id="GJE92173.1"/>
    </source>
</evidence>
<feature type="compositionally biased region" description="Low complexity" evidence="1">
    <location>
        <begin position="392"/>
        <end position="404"/>
    </location>
</feature>
<evidence type="ECO:0000313" key="3">
    <source>
        <dbReference type="Proteomes" id="UP000703269"/>
    </source>
</evidence>
<feature type="region of interest" description="Disordered" evidence="1">
    <location>
        <begin position="632"/>
        <end position="687"/>
    </location>
</feature>
<name>A0A9P3LF38_9APHY</name>
<feature type="compositionally biased region" description="Low complexity" evidence="1">
    <location>
        <begin position="259"/>
        <end position="273"/>
    </location>
</feature>
<feature type="compositionally biased region" description="Polar residues" evidence="1">
    <location>
        <begin position="186"/>
        <end position="197"/>
    </location>
</feature>
<feature type="region of interest" description="Disordered" evidence="1">
    <location>
        <begin position="339"/>
        <end position="409"/>
    </location>
</feature>
<feature type="compositionally biased region" description="Polar residues" evidence="1">
    <location>
        <begin position="551"/>
        <end position="564"/>
    </location>
</feature>
<evidence type="ECO:0000256" key="1">
    <source>
        <dbReference type="SAM" id="MobiDB-lite"/>
    </source>
</evidence>
<feature type="compositionally biased region" description="Low complexity" evidence="1">
    <location>
        <begin position="587"/>
        <end position="608"/>
    </location>
</feature>
<feature type="compositionally biased region" description="Pro residues" evidence="1">
    <location>
        <begin position="762"/>
        <end position="774"/>
    </location>
</feature>
<dbReference type="OrthoDB" id="2804764at2759"/>
<dbReference type="AlphaFoldDB" id="A0A9P3LF38"/>
<feature type="compositionally biased region" description="Basic and acidic residues" evidence="1">
    <location>
        <begin position="368"/>
        <end position="379"/>
    </location>
</feature>
<feature type="compositionally biased region" description="Pro residues" evidence="1">
    <location>
        <begin position="646"/>
        <end position="664"/>
    </location>
</feature>
<dbReference type="Proteomes" id="UP000703269">
    <property type="component" value="Unassembled WGS sequence"/>
</dbReference>
<feature type="compositionally biased region" description="Low complexity" evidence="1">
    <location>
        <begin position="149"/>
        <end position="166"/>
    </location>
</feature>
<sequence>MHAFRRPSLGADAHHRAPSFTVRDFEQLVTSAFDLPSPTLVLTPASPQAPGPRSAASTVGRSYFDDSTDENHLRRRETRRTSERPRSQSFSAFNFRGILPSSSSTHGEPSARPGITRRVLKTLRTRASAFVLRPSPSSASDRDTRASVATLTPRTSTSTTTARPPSQYSTATQSPRYAFPTRDENSPPSTLRGSPDSNVELDVKVSVTRHRSSSLPLNILKIPQHASRDGPRSAHTPLPRPPRSKSPAPTFLGDLISARRTTTTSFSSSRSRTPSQPSLAGSPPLRVHTRLPPLNKSRSFNLLSGHNRKHSRANSMADPILPSLTGASSMSIEFDEGELPAWCPEPYTNPRPPPPPPTPTSPFSASHDLWRHEDSERPLDAPPYVFERRDSSSSINSTATSKSTQTLADRISQAIPRSLKMSKLRSRSKLNLSVITSSSNDSNSSSFDTSTTFSSGAGSMPPTPHTNSFYGISASRRTSMESEADTVPIDRVLTPEQDPFAKGDIEVPRSRTPMPFEVPDSPTQPKWSPLEKKIRSRTVRKKSSGSGHSHTNSGDTITPLTSGLDSRPCSPMDIDGPDMQHRPFVFPTPEMTMSSLSPSPSPTPYSDWSPISLRQSAALPNLGDFPAYIVPLPSSPTPSRRSVGSPIPPSPGPPPSIPLPPSPTPLRTEFMPTAPPSPRLRKRKSQNSLRVTALLSGERPPSPFPMAASAVSSVASLLDPVAADDAFVSELDAADDDADDDMPTRGNGGWVRGPRFALAAEPPAPVWPVPPQGFGPPREVSEPSKGPQGQRLPPLSHEFSALGFSVDNKPFPPSPTRSKPRMRPSQSDSALRTRSKADARPGLGHGRSTSHHGGRARGGSAVTLSEIEERWEGDTSRSTAFYSARSSMLSTISSAVHAGEAL</sequence>
<reference evidence="2 3" key="1">
    <citation type="submission" date="2021-08" db="EMBL/GenBank/DDBJ databases">
        <title>Draft Genome Sequence of Phanerochaete sordida strain YK-624.</title>
        <authorList>
            <person name="Mori T."/>
            <person name="Dohra H."/>
            <person name="Suzuki T."/>
            <person name="Kawagishi H."/>
            <person name="Hirai H."/>
        </authorList>
    </citation>
    <scope>NUCLEOTIDE SEQUENCE [LARGE SCALE GENOMIC DNA]</scope>
    <source>
        <strain evidence="2 3">YK-624</strain>
    </source>
</reference>
<feature type="region of interest" description="Disordered" evidence="1">
    <location>
        <begin position="37"/>
        <end position="115"/>
    </location>
</feature>
<accession>A0A9P3LF38</accession>
<comment type="caution">
    <text evidence="2">The sequence shown here is derived from an EMBL/GenBank/DDBJ whole genome shotgun (WGS) entry which is preliminary data.</text>
</comment>
<feature type="compositionally biased region" description="Acidic residues" evidence="1">
    <location>
        <begin position="732"/>
        <end position="741"/>
    </location>
</feature>
<dbReference type="EMBL" id="BPQB01000025">
    <property type="protein sequence ID" value="GJE92173.1"/>
    <property type="molecule type" value="Genomic_DNA"/>
</dbReference>
<protein>
    <submittedName>
        <fullName evidence="2">Uncharacterized protein</fullName>
    </submittedName>
</protein>
<feature type="region of interest" description="Disordered" evidence="1">
    <location>
        <begin position="732"/>
        <end position="877"/>
    </location>
</feature>
<keyword evidence="3" id="KW-1185">Reference proteome</keyword>
<feature type="region of interest" description="Disordered" evidence="1">
    <location>
        <begin position="495"/>
        <end position="608"/>
    </location>
</feature>
<organism evidence="2 3">
    <name type="scientific">Phanerochaete sordida</name>
    <dbReference type="NCBI Taxonomy" id="48140"/>
    <lineage>
        <taxon>Eukaryota</taxon>
        <taxon>Fungi</taxon>
        <taxon>Dikarya</taxon>
        <taxon>Basidiomycota</taxon>
        <taxon>Agaricomycotina</taxon>
        <taxon>Agaricomycetes</taxon>
        <taxon>Polyporales</taxon>
        <taxon>Phanerochaetaceae</taxon>
        <taxon>Phanerochaete</taxon>
    </lineage>
</organism>
<proteinExistence type="predicted"/>